<keyword evidence="3" id="KW-1185">Reference proteome</keyword>
<sequence length="240" mass="26301">MKKILLPLSVFGSMLLSACSDDNTVFNEPSPIRAYETDAEILAQFVDVDNATGAFFINPDKKITASDYVVNRSREELMMVSTINRDKFTRDMEAVNGMLRAVKQSGNSTAIIYSTYSSDKLIEGRITDTYGVTRSATRSINGNTLAQMVVTSDRDDARQFYAPRYVTMNVSANSSSRFYLYQLSLGDTSNPDAGILIVAGVNTPQPCHSYIISNNGNSDWLSVKGMNLVGDGTLSVSFSQ</sequence>
<reference evidence="3" key="1">
    <citation type="submission" date="2019-02" db="EMBL/GenBank/DDBJ databases">
        <title>Isolation and identification of novel species under the genus Muribaculum.</title>
        <authorList>
            <person name="Miyake S."/>
            <person name="Ding Y."/>
            <person name="Low A."/>
            <person name="Soh M."/>
            <person name="Seedorf H."/>
        </authorList>
    </citation>
    <scope>NUCLEOTIDE SEQUENCE [LARGE SCALE GENOMIC DNA]</scope>
    <source>
        <strain evidence="3">H5</strain>
    </source>
</reference>
<dbReference type="Proteomes" id="UP000297149">
    <property type="component" value="Chromosome"/>
</dbReference>
<evidence type="ECO:0000313" key="3">
    <source>
        <dbReference type="Proteomes" id="UP000297149"/>
    </source>
</evidence>
<dbReference type="RefSeq" id="WP_136415548.1">
    <property type="nucleotide sequence ID" value="NZ_CP039396.1"/>
</dbReference>
<evidence type="ECO:0000256" key="1">
    <source>
        <dbReference type="SAM" id="SignalP"/>
    </source>
</evidence>
<dbReference type="KEGG" id="ddb:E7747_09080"/>
<organism evidence="2 3">
    <name type="scientific">Duncaniella dubosii</name>
    <dbReference type="NCBI Taxonomy" id="2518971"/>
    <lineage>
        <taxon>Bacteria</taxon>
        <taxon>Pseudomonadati</taxon>
        <taxon>Bacteroidota</taxon>
        <taxon>Bacteroidia</taxon>
        <taxon>Bacteroidales</taxon>
        <taxon>Muribaculaceae</taxon>
        <taxon>Duncaniella</taxon>
    </lineage>
</organism>
<feature type="signal peptide" evidence="1">
    <location>
        <begin position="1"/>
        <end position="18"/>
    </location>
</feature>
<feature type="chain" id="PRO_5020218434" evidence="1">
    <location>
        <begin position="19"/>
        <end position="240"/>
    </location>
</feature>
<gene>
    <name evidence="2" type="ORF">E7747_09080</name>
</gene>
<evidence type="ECO:0000313" key="2">
    <source>
        <dbReference type="EMBL" id="QCD42423.1"/>
    </source>
</evidence>
<name>A0A4P7W368_9BACT</name>
<dbReference type="AlphaFoldDB" id="A0A4P7W368"/>
<keyword evidence="1" id="KW-0732">Signal</keyword>
<dbReference type="EMBL" id="CP039396">
    <property type="protein sequence ID" value="QCD42423.1"/>
    <property type="molecule type" value="Genomic_DNA"/>
</dbReference>
<accession>A0A4P7W368</accession>
<protein>
    <submittedName>
        <fullName evidence="2">Uncharacterized protein</fullName>
    </submittedName>
</protein>
<dbReference type="PROSITE" id="PS51257">
    <property type="entry name" value="PROKAR_LIPOPROTEIN"/>
    <property type="match status" value="1"/>
</dbReference>
<proteinExistence type="predicted"/>